<protein>
    <submittedName>
        <fullName evidence="8">Tagatose 6-phosphate kinase</fullName>
    </submittedName>
</protein>
<keyword evidence="3" id="KW-0547">Nucleotide-binding</keyword>
<evidence type="ECO:0000313" key="8">
    <source>
        <dbReference type="EMBL" id="RZS90905.1"/>
    </source>
</evidence>
<organism evidence="8 9">
    <name type="scientific">Motilibacter rhizosphaerae</name>
    <dbReference type="NCBI Taxonomy" id="598652"/>
    <lineage>
        <taxon>Bacteria</taxon>
        <taxon>Bacillati</taxon>
        <taxon>Actinomycetota</taxon>
        <taxon>Actinomycetes</taxon>
        <taxon>Motilibacterales</taxon>
        <taxon>Motilibacteraceae</taxon>
        <taxon>Motilibacter</taxon>
    </lineage>
</organism>
<gene>
    <name evidence="8" type="ORF">EV189_0135</name>
</gene>
<comment type="caution">
    <text evidence="8">The sequence shown here is derived from an EMBL/GenBank/DDBJ whole genome shotgun (WGS) entry which is preliminary data.</text>
</comment>
<dbReference type="GO" id="GO:0008443">
    <property type="term" value="F:phosphofructokinase activity"/>
    <property type="evidence" value="ECO:0007669"/>
    <property type="project" value="TreeGrafter"/>
</dbReference>
<dbReference type="PANTHER" id="PTHR46566:SF5">
    <property type="entry name" value="1-PHOSPHOFRUCTOKINASE"/>
    <property type="match status" value="1"/>
</dbReference>
<dbReference type="EMBL" id="SGXD01000001">
    <property type="protein sequence ID" value="RZS90905.1"/>
    <property type="molecule type" value="Genomic_DNA"/>
</dbReference>
<evidence type="ECO:0000256" key="5">
    <source>
        <dbReference type="ARBA" id="ARBA00022840"/>
    </source>
</evidence>
<keyword evidence="9" id="KW-1185">Reference proteome</keyword>
<sequence>MPMILTVTLNPAWDVTYVVDRLLPGGTNRVTSASGRAGGKGVNVGRVLQQMGAEVLVSGVVGGATGSLLLAELSASSVPHAMLEEAPETRRTVTVMEADGSATVLNEAGAAGEPALWTRWLRHYDRLVGDAAVVVLSGSLPPWAPARAYAELTAHAHAAGALVVLDTSGPPLVAALPARPDLVKPNEEEVLHATGAPDVLAAASGMFAAGVPRVVVSRGAEGLLAVDADGPLTVVPPTLVPVNPTGAGDALAAGLALGLVSAEPWPDVLRRAVAWSAAAVLHPSAGTLAVEALDDIAAGTMVRAALPAPNPR</sequence>
<keyword evidence="2 6" id="KW-0808">Transferase</keyword>
<evidence type="ECO:0000256" key="4">
    <source>
        <dbReference type="ARBA" id="ARBA00022777"/>
    </source>
</evidence>
<dbReference type="InterPro" id="IPR002173">
    <property type="entry name" value="Carboh/pur_kinase_PfkB_CS"/>
</dbReference>
<evidence type="ECO:0000256" key="1">
    <source>
        <dbReference type="ARBA" id="ARBA00010688"/>
    </source>
</evidence>
<dbReference type="NCBIfam" id="TIGR03168">
    <property type="entry name" value="1-PFK"/>
    <property type="match status" value="1"/>
</dbReference>
<dbReference type="GO" id="GO:0005524">
    <property type="term" value="F:ATP binding"/>
    <property type="evidence" value="ECO:0007669"/>
    <property type="project" value="UniProtKB-KW"/>
</dbReference>
<name>A0A4Q7NUU6_9ACTN</name>
<comment type="similarity">
    <text evidence="1">Belongs to the carbohydrate kinase PfkB family.</text>
</comment>
<dbReference type="PROSITE" id="PS00584">
    <property type="entry name" value="PFKB_KINASES_2"/>
    <property type="match status" value="1"/>
</dbReference>
<dbReference type="Gene3D" id="3.40.1190.20">
    <property type="match status" value="1"/>
</dbReference>
<evidence type="ECO:0000313" key="9">
    <source>
        <dbReference type="Proteomes" id="UP000293638"/>
    </source>
</evidence>
<dbReference type="Pfam" id="PF00294">
    <property type="entry name" value="PfkB"/>
    <property type="match status" value="1"/>
</dbReference>
<dbReference type="InterPro" id="IPR011611">
    <property type="entry name" value="PfkB_dom"/>
</dbReference>
<dbReference type="InterPro" id="IPR017583">
    <property type="entry name" value="Tagatose/fructose_Pkinase"/>
</dbReference>
<keyword evidence="5" id="KW-0067">ATP-binding</keyword>
<dbReference type="InterPro" id="IPR029056">
    <property type="entry name" value="Ribokinase-like"/>
</dbReference>
<reference evidence="8 9" key="1">
    <citation type="submission" date="2019-02" db="EMBL/GenBank/DDBJ databases">
        <title>Genomic Encyclopedia of Type Strains, Phase IV (KMG-IV): sequencing the most valuable type-strain genomes for metagenomic binning, comparative biology and taxonomic classification.</title>
        <authorList>
            <person name="Goeker M."/>
        </authorList>
    </citation>
    <scope>NUCLEOTIDE SEQUENCE [LARGE SCALE GENOMIC DNA]</scope>
    <source>
        <strain evidence="8 9">DSM 45622</strain>
    </source>
</reference>
<evidence type="ECO:0000256" key="2">
    <source>
        <dbReference type="ARBA" id="ARBA00022679"/>
    </source>
</evidence>
<evidence type="ECO:0000256" key="6">
    <source>
        <dbReference type="PIRNR" id="PIRNR000535"/>
    </source>
</evidence>
<proteinExistence type="inferred from homology"/>
<dbReference type="SUPFAM" id="SSF53613">
    <property type="entry name" value="Ribokinase-like"/>
    <property type="match status" value="1"/>
</dbReference>
<dbReference type="PIRSF" id="PIRSF000535">
    <property type="entry name" value="1PFK/6PFK/LacC"/>
    <property type="match status" value="1"/>
</dbReference>
<feature type="domain" description="Carbohydrate kinase PfkB" evidence="7">
    <location>
        <begin position="14"/>
        <end position="287"/>
    </location>
</feature>
<dbReference type="Proteomes" id="UP000293638">
    <property type="component" value="Unassembled WGS sequence"/>
</dbReference>
<evidence type="ECO:0000259" key="7">
    <source>
        <dbReference type="Pfam" id="PF00294"/>
    </source>
</evidence>
<evidence type="ECO:0000256" key="3">
    <source>
        <dbReference type="ARBA" id="ARBA00022741"/>
    </source>
</evidence>
<dbReference type="PANTHER" id="PTHR46566">
    <property type="entry name" value="1-PHOSPHOFRUCTOKINASE-RELATED"/>
    <property type="match status" value="1"/>
</dbReference>
<keyword evidence="4 8" id="KW-0418">Kinase</keyword>
<dbReference type="CDD" id="cd01164">
    <property type="entry name" value="FruK_PfkB_like"/>
    <property type="match status" value="1"/>
</dbReference>
<dbReference type="GO" id="GO:0005829">
    <property type="term" value="C:cytosol"/>
    <property type="evidence" value="ECO:0007669"/>
    <property type="project" value="TreeGrafter"/>
</dbReference>
<dbReference type="AlphaFoldDB" id="A0A4Q7NUU6"/>
<accession>A0A4Q7NUU6</accession>